<feature type="binding site" evidence="9">
    <location>
        <position position="181"/>
    </location>
    <ligand>
        <name>Zn(2+)</name>
        <dbReference type="ChEBI" id="CHEBI:29105"/>
    </ligand>
</feature>
<comment type="subcellular location">
    <subcellularLocation>
        <location evidence="2 9">Cytoplasm</location>
    </subcellularLocation>
</comment>
<sequence length="195" mass="20659">MTYTTVLRDRIGESAETKTRLTRDDELMDVLDGITATVVECVASGRTVFFCGNGGSSTDAEHLSAELLGRFRYDRPSMSSYCLASNTAAMTAIGNDYSYDLTFARQLAGLGRKGDVLIGLSTSGNSANVVQAVIQAADMEITTVAFTGADGGKLAGLADHTFRAPSSETARVQECHMAVGHTICEIVEAAVHPRP</sequence>
<accession>A0ABQ3YE29</accession>
<comment type="caution">
    <text evidence="11">The sequence shown here is derived from an EMBL/GenBank/DDBJ whole genome shotgun (WGS) entry which is preliminary data.</text>
</comment>
<feature type="binding site" evidence="9">
    <location>
        <position position="66"/>
    </location>
    <ligand>
        <name>Zn(2+)</name>
        <dbReference type="ChEBI" id="CHEBI:29105"/>
    </ligand>
</feature>
<dbReference type="InterPro" id="IPR001347">
    <property type="entry name" value="SIS_dom"/>
</dbReference>
<dbReference type="Gene3D" id="3.40.50.10490">
    <property type="entry name" value="Glucose-6-phosphate isomerase like protein, domain 1"/>
    <property type="match status" value="1"/>
</dbReference>
<gene>
    <name evidence="11" type="primary">gmhA_2</name>
    <name evidence="9" type="synonym">gmhA</name>
    <name evidence="11" type="ORF">Ade02nite_68950</name>
</gene>
<evidence type="ECO:0000256" key="7">
    <source>
        <dbReference type="ARBA" id="ARBA00023235"/>
    </source>
</evidence>
<evidence type="ECO:0000313" key="11">
    <source>
        <dbReference type="EMBL" id="GID78254.1"/>
    </source>
</evidence>
<comment type="miscellaneous">
    <text evidence="9">The reaction produces a racemic mixture of D-glycero-alpha-D-manno-heptose 7-phosphate and D-glycero-beta-D-manno-heptose 7-phosphate.</text>
</comment>
<comment type="cofactor">
    <cofactor evidence="9">
        <name>Zn(2+)</name>
        <dbReference type="ChEBI" id="CHEBI:29105"/>
    </cofactor>
    <text evidence="9">Binds 1 zinc ion per subunit.</text>
</comment>
<dbReference type="EC" id="5.3.1.28" evidence="9"/>
<name>A0ABQ3YE29_9ACTN</name>
<dbReference type="SUPFAM" id="SSF53697">
    <property type="entry name" value="SIS domain"/>
    <property type="match status" value="1"/>
</dbReference>
<evidence type="ECO:0000256" key="9">
    <source>
        <dbReference type="HAMAP-Rule" id="MF_00067"/>
    </source>
</evidence>
<evidence type="ECO:0000313" key="12">
    <source>
        <dbReference type="Proteomes" id="UP000609879"/>
    </source>
</evidence>
<reference evidence="11 12" key="1">
    <citation type="submission" date="2021-01" db="EMBL/GenBank/DDBJ databases">
        <title>Whole genome shotgun sequence of Actinoplanes deccanensis NBRC 13994.</title>
        <authorList>
            <person name="Komaki H."/>
            <person name="Tamura T."/>
        </authorList>
    </citation>
    <scope>NUCLEOTIDE SEQUENCE [LARGE SCALE GENOMIC DNA]</scope>
    <source>
        <strain evidence="11 12">NBRC 13994</strain>
    </source>
</reference>
<dbReference type="InterPro" id="IPR046348">
    <property type="entry name" value="SIS_dom_sf"/>
</dbReference>
<dbReference type="Proteomes" id="UP000609879">
    <property type="component" value="Unassembled WGS sequence"/>
</dbReference>
<evidence type="ECO:0000256" key="2">
    <source>
        <dbReference type="ARBA" id="ARBA00004496"/>
    </source>
</evidence>
<keyword evidence="7 9" id="KW-0413">Isomerase</keyword>
<keyword evidence="5 9" id="KW-0479">Metal-binding</keyword>
<dbReference type="Pfam" id="PF13580">
    <property type="entry name" value="SIS_2"/>
    <property type="match status" value="1"/>
</dbReference>
<dbReference type="InterPro" id="IPR050099">
    <property type="entry name" value="SIS_GmhA/DiaA_subfam"/>
</dbReference>
<dbReference type="InterPro" id="IPR035461">
    <property type="entry name" value="GmhA/DiaA"/>
</dbReference>
<keyword evidence="8 9" id="KW-0119">Carbohydrate metabolism</keyword>
<feature type="binding site" evidence="9">
    <location>
        <position position="173"/>
    </location>
    <ligand>
        <name>Zn(2+)</name>
        <dbReference type="ChEBI" id="CHEBI:29105"/>
    </ligand>
</feature>
<dbReference type="PANTHER" id="PTHR30390:SF6">
    <property type="entry name" value="DNAA INITIATOR-ASSOCIATING PROTEIN DIAA"/>
    <property type="match status" value="1"/>
</dbReference>
<dbReference type="GO" id="GO:0016853">
    <property type="term" value="F:isomerase activity"/>
    <property type="evidence" value="ECO:0007669"/>
    <property type="project" value="UniProtKB-KW"/>
</dbReference>
<evidence type="ECO:0000256" key="6">
    <source>
        <dbReference type="ARBA" id="ARBA00022833"/>
    </source>
</evidence>
<evidence type="ECO:0000256" key="8">
    <source>
        <dbReference type="ARBA" id="ARBA00023277"/>
    </source>
</evidence>
<evidence type="ECO:0000259" key="10">
    <source>
        <dbReference type="PROSITE" id="PS51464"/>
    </source>
</evidence>
<dbReference type="RefSeq" id="WP_203773009.1">
    <property type="nucleotide sequence ID" value="NZ_BAAABO010000028.1"/>
</dbReference>
<evidence type="ECO:0000256" key="3">
    <source>
        <dbReference type="ARBA" id="ARBA00009894"/>
    </source>
</evidence>
<comment type="similarity">
    <text evidence="3 9">Belongs to the SIS family. GmhA subfamily.</text>
</comment>
<comment type="catalytic activity">
    <reaction evidence="1 9">
        <text>2 D-sedoheptulose 7-phosphate = D-glycero-alpha-D-manno-heptose 7-phosphate + D-glycero-beta-D-manno-heptose 7-phosphate</text>
        <dbReference type="Rhea" id="RHEA:27489"/>
        <dbReference type="ChEBI" id="CHEBI:57483"/>
        <dbReference type="ChEBI" id="CHEBI:60203"/>
        <dbReference type="ChEBI" id="CHEBI:60204"/>
        <dbReference type="EC" id="5.3.1.28"/>
    </reaction>
</comment>
<feature type="binding site" evidence="9">
    <location>
        <begin position="53"/>
        <end position="55"/>
    </location>
    <ligand>
        <name>substrate</name>
    </ligand>
</feature>
<comment type="pathway">
    <text evidence="9">Carbohydrate biosynthesis; D-glycero-D-manno-heptose 7-phosphate biosynthesis; D-glycero-alpha-D-manno-heptose 7-phosphate and D-glycero-beta-D-manno-heptose 7-phosphate from sedoheptulose 7-phosphate: step 1/1.</text>
</comment>
<keyword evidence="6 9" id="KW-0862">Zinc</keyword>
<feature type="domain" description="SIS" evidence="10">
    <location>
        <begin position="38"/>
        <end position="195"/>
    </location>
</feature>
<evidence type="ECO:0000256" key="4">
    <source>
        <dbReference type="ARBA" id="ARBA00022490"/>
    </source>
</evidence>
<protein>
    <recommendedName>
        <fullName evidence="9">Phosphoheptose isomerase</fullName>
        <ecNumber evidence="9">5.3.1.28</ecNumber>
    </recommendedName>
    <alternativeName>
        <fullName evidence="9">Sedoheptulose 7-phosphate isomerase</fullName>
    </alternativeName>
</protein>
<feature type="binding site" evidence="9">
    <location>
        <begin position="95"/>
        <end position="96"/>
    </location>
    <ligand>
        <name>substrate</name>
    </ligand>
</feature>
<feature type="binding site" evidence="9">
    <location>
        <position position="173"/>
    </location>
    <ligand>
        <name>substrate</name>
    </ligand>
</feature>
<dbReference type="CDD" id="cd05006">
    <property type="entry name" value="SIS_GmhA"/>
    <property type="match status" value="1"/>
</dbReference>
<comment type="function">
    <text evidence="9">Catalyzes the isomerization of sedoheptulose 7-phosphate in D-glycero-D-manno-heptose 7-phosphate.</text>
</comment>
<evidence type="ECO:0000256" key="5">
    <source>
        <dbReference type="ARBA" id="ARBA00022723"/>
    </source>
</evidence>
<dbReference type="InterPro" id="IPR004515">
    <property type="entry name" value="Phosphoheptose_Isoase"/>
</dbReference>
<feature type="binding site" evidence="9">
    <location>
        <position position="66"/>
    </location>
    <ligand>
        <name>substrate</name>
    </ligand>
</feature>
<feature type="binding site" evidence="9">
    <location>
        <begin position="121"/>
        <end position="123"/>
    </location>
    <ligand>
        <name>substrate</name>
    </ligand>
</feature>
<feature type="binding site" evidence="9">
    <location>
        <position position="62"/>
    </location>
    <ligand>
        <name>Zn(2+)</name>
        <dbReference type="ChEBI" id="CHEBI:29105"/>
    </ligand>
</feature>
<dbReference type="HAMAP" id="MF_00067">
    <property type="entry name" value="GmhA"/>
    <property type="match status" value="1"/>
</dbReference>
<keyword evidence="12" id="KW-1185">Reference proteome</keyword>
<keyword evidence="4 9" id="KW-0963">Cytoplasm</keyword>
<evidence type="ECO:0000256" key="1">
    <source>
        <dbReference type="ARBA" id="ARBA00000348"/>
    </source>
</evidence>
<feature type="binding site" evidence="9">
    <location>
        <position position="126"/>
    </location>
    <ligand>
        <name>substrate</name>
    </ligand>
</feature>
<organism evidence="11 12">
    <name type="scientific">Paractinoplanes deccanensis</name>
    <dbReference type="NCBI Taxonomy" id="113561"/>
    <lineage>
        <taxon>Bacteria</taxon>
        <taxon>Bacillati</taxon>
        <taxon>Actinomycetota</taxon>
        <taxon>Actinomycetes</taxon>
        <taxon>Micromonosporales</taxon>
        <taxon>Micromonosporaceae</taxon>
        <taxon>Paractinoplanes</taxon>
    </lineage>
</organism>
<proteinExistence type="inferred from homology"/>
<dbReference type="PROSITE" id="PS51464">
    <property type="entry name" value="SIS"/>
    <property type="match status" value="1"/>
</dbReference>
<dbReference type="EMBL" id="BOMI01000144">
    <property type="protein sequence ID" value="GID78254.1"/>
    <property type="molecule type" value="Genomic_DNA"/>
</dbReference>
<dbReference type="PANTHER" id="PTHR30390">
    <property type="entry name" value="SEDOHEPTULOSE 7-PHOSPHATE ISOMERASE / DNAA INITIATOR-ASSOCIATING FACTOR FOR REPLICATION INITIATION"/>
    <property type="match status" value="1"/>
</dbReference>